<dbReference type="InParanoid" id="A0A1I5I1Q8"/>
<accession>A0A1I5I1Q8</accession>
<keyword evidence="3" id="KW-1185">Reference proteome</keyword>
<dbReference type="InterPro" id="IPR039261">
    <property type="entry name" value="FNR_nucleotide-bd"/>
</dbReference>
<evidence type="ECO:0000259" key="1">
    <source>
        <dbReference type="PROSITE" id="PS51384"/>
    </source>
</evidence>
<name>A0A1I5I1Q8_9ACTN</name>
<protein>
    <submittedName>
        <fullName evidence="2">NADPH-dependent ferric siderophore reductase, contains FAD-binding and SIP domains</fullName>
    </submittedName>
</protein>
<dbReference type="PANTHER" id="PTHR30157:SF0">
    <property type="entry name" value="NADPH-DEPENDENT FERRIC-CHELATE REDUCTASE"/>
    <property type="match status" value="1"/>
</dbReference>
<dbReference type="Gene3D" id="2.40.30.10">
    <property type="entry name" value="Translation factors"/>
    <property type="match status" value="1"/>
</dbReference>
<evidence type="ECO:0000313" key="3">
    <source>
        <dbReference type="Proteomes" id="UP000183413"/>
    </source>
</evidence>
<gene>
    <name evidence="2" type="ORF">SAMN04489713_10754</name>
</gene>
<dbReference type="InterPro" id="IPR039374">
    <property type="entry name" value="SIP_fam"/>
</dbReference>
<dbReference type="Pfam" id="PF04954">
    <property type="entry name" value="SIP"/>
    <property type="match status" value="1"/>
</dbReference>
<dbReference type="RefSeq" id="WP_177287740.1">
    <property type="nucleotide sequence ID" value="NZ_FOVH01000007.1"/>
</dbReference>
<dbReference type="Proteomes" id="UP000183413">
    <property type="component" value="Unassembled WGS sequence"/>
</dbReference>
<sequence length="275" mass="30526">MARTNLNAVRVKPETSELITLRVLRTERISPHFARVTLGDGDIDRFSPMGFDQWFRLFIPVDGRTLARVPRKLTTTSYLRYLTVSKTQRPVLRNYTVRAYRPDGMDGPELDVDFVLHGSADDQTAGPAAIWATTCTKGDIVGILDEGIGFNPAPSIDRVLLVADESGLPAVAGILSALPPGTKGRVLVELPSEDDRQDLTTPDGVDVEWIVRENGVPGRTVLKAAESLDLPTKPFFAWTVGEQTLPTQLRRHWVKAGVPKNNIMFCGYWRNTHNH</sequence>
<evidence type="ECO:0000313" key="2">
    <source>
        <dbReference type="EMBL" id="SFO54150.1"/>
    </source>
</evidence>
<dbReference type="STRING" id="1993.SAMN04489713_10754"/>
<dbReference type="Pfam" id="PF08021">
    <property type="entry name" value="FAD_binding_9"/>
    <property type="match status" value="1"/>
</dbReference>
<organism evidence="2 3">
    <name type="scientific">Actinomadura madurae</name>
    <dbReference type="NCBI Taxonomy" id="1993"/>
    <lineage>
        <taxon>Bacteria</taxon>
        <taxon>Bacillati</taxon>
        <taxon>Actinomycetota</taxon>
        <taxon>Actinomycetes</taxon>
        <taxon>Streptosporangiales</taxon>
        <taxon>Thermomonosporaceae</taxon>
        <taxon>Actinomadura</taxon>
    </lineage>
</organism>
<reference evidence="2 3" key="1">
    <citation type="submission" date="2016-10" db="EMBL/GenBank/DDBJ databases">
        <authorList>
            <person name="de Groot N.N."/>
        </authorList>
    </citation>
    <scope>NUCLEOTIDE SEQUENCE [LARGE SCALE GENOMIC DNA]</scope>
    <source>
        <strain evidence="2 3">DSM 43067</strain>
    </source>
</reference>
<dbReference type="PANTHER" id="PTHR30157">
    <property type="entry name" value="FERRIC REDUCTASE, NADPH-DEPENDENT"/>
    <property type="match status" value="1"/>
</dbReference>
<dbReference type="GO" id="GO:0016491">
    <property type="term" value="F:oxidoreductase activity"/>
    <property type="evidence" value="ECO:0007669"/>
    <property type="project" value="InterPro"/>
</dbReference>
<dbReference type="CDD" id="cd06193">
    <property type="entry name" value="siderophore_interacting"/>
    <property type="match status" value="1"/>
</dbReference>
<dbReference type="eggNOG" id="COG2375">
    <property type="taxonomic scope" value="Bacteria"/>
</dbReference>
<dbReference type="PROSITE" id="PS51384">
    <property type="entry name" value="FAD_FR"/>
    <property type="match status" value="1"/>
</dbReference>
<dbReference type="AlphaFoldDB" id="A0A1I5I1Q8"/>
<proteinExistence type="predicted"/>
<dbReference type="InterPro" id="IPR007037">
    <property type="entry name" value="SIP_rossman_dom"/>
</dbReference>
<feature type="domain" description="FAD-binding FR-type" evidence="1">
    <location>
        <begin position="16"/>
        <end position="157"/>
    </location>
</feature>
<dbReference type="InterPro" id="IPR013113">
    <property type="entry name" value="SIP_FAD-bd"/>
</dbReference>
<dbReference type="EMBL" id="FOVH01000007">
    <property type="protein sequence ID" value="SFO54150.1"/>
    <property type="molecule type" value="Genomic_DNA"/>
</dbReference>
<dbReference type="Gene3D" id="3.40.50.80">
    <property type="entry name" value="Nucleotide-binding domain of ferredoxin-NADP reductase (FNR) module"/>
    <property type="match status" value="1"/>
</dbReference>
<dbReference type="InterPro" id="IPR017927">
    <property type="entry name" value="FAD-bd_FR_type"/>
</dbReference>